<dbReference type="EMBL" id="LMTR01000028">
    <property type="protein sequence ID" value="KWT70756.1"/>
    <property type="molecule type" value="Genomic_DNA"/>
</dbReference>
<protein>
    <submittedName>
        <fullName evidence="1">Uncharacterized protein</fullName>
    </submittedName>
</protein>
<proteinExistence type="predicted"/>
<dbReference type="STRING" id="121290.APY04_0817"/>
<name>A0A109BLA9_HYPSL</name>
<keyword evidence="2" id="KW-1185">Reference proteome</keyword>
<dbReference type="RefSeq" id="WP_068459920.1">
    <property type="nucleotide sequence ID" value="NZ_LMTR01000028.1"/>
</dbReference>
<dbReference type="AlphaFoldDB" id="A0A109BLA9"/>
<organism evidence="1 2">
    <name type="scientific">Hyphomicrobium sulfonivorans</name>
    <dbReference type="NCBI Taxonomy" id="121290"/>
    <lineage>
        <taxon>Bacteria</taxon>
        <taxon>Pseudomonadati</taxon>
        <taxon>Pseudomonadota</taxon>
        <taxon>Alphaproteobacteria</taxon>
        <taxon>Hyphomicrobiales</taxon>
        <taxon>Hyphomicrobiaceae</taxon>
        <taxon>Hyphomicrobium</taxon>
    </lineage>
</organism>
<accession>A0A109BLA9</accession>
<gene>
    <name evidence="1" type="ORF">APY04_0817</name>
</gene>
<dbReference type="Proteomes" id="UP000059074">
    <property type="component" value="Unassembled WGS sequence"/>
</dbReference>
<dbReference type="PATRIC" id="fig|121290.4.peg.3512"/>
<reference evidence="1 2" key="1">
    <citation type="submission" date="2015-10" db="EMBL/GenBank/DDBJ databases">
        <title>Transcriptomic analysis of a linuron degrading triple-species bacterial consortium.</title>
        <authorList>
            <person name="Albers P."/>
        </authorList>
    </citation>
    <scope>NUCLEOTIDE SEQUENCE [LARGE SCALE GENOMIC DNA]</scope>
    <source>
        <strain evidence="1 2">WDL6</strain>
    </source>
</reference>
<evidence type="ECO:0000313" key="1">
    <source>
        <dbReference type="EMBL" id="KWT70756.1"/>
    </source>
</evidence>
<comment type="caution">
    <text evidence="1">The sequence shown here is derived from an EMBL/GenBank/DDBJ whole genome shotgun (WGS) entry which is preliminary data.</text>
</comment>
<sequence length="75" mass="8426">MAQITDYKAGCHYADGKPGRYVCFSTFVVDGVTYEIEHECRNPEIGRRVVFEREGAILRKLGAPTREVSDDCSPD</sequence>
<evidence type="ECO:0000313" key="2">
    <source>
        <dbReference type="Proteomes" id="UP000059074"/>
    </source>
</evidence>